<sequence>MNAFAIQFEEVDRAVDNLVKSGKFFAGGPRPGQPAMYSPRGRMGSGRQGPGAHSSPSRSGSNPQNFYASQRYGGRPNDADQMLQAKRRMAAQRERELRNYHQEQQYNRSLLAEMASNKSDRSMSPSTLSEEGRRELIARQHRALYGSEGSGFVPQGAYGQEAGAIEQSNQSHAAAQGMRGPSPRGLDAFGIPGQHESTQHGQQHAADAKTTSPTSHQQGKAPTPPSEESAHQRAISKSSTAPIQGNMGPIGSSRPNMQQAPAQNLNKRTTSPLPSGLSYGNFGVHEATHERSTSQANPGQKESTTPAMGAWGTGSGVWGNKIGASVWN</sequence>
<evidence type="ECO:0000313" key="3">
    <source>
        <dbReference type="Proteomes" id="UP001309876"/>
    </source>
</evidence>
<name>A0AAN7T635_9EURO</name>
<comment type="caution">
    <text evidence="2">The sequence shown here is derived from an EMBL/GenBank/DDBJ whole genome shotgun (WGS) entry which is preliminary data.</text>
</comment>
<feature type="region of interest" description="Disordered" evidence="1">
    <location>
        <begin position="22"/>
        <end position="90"/>
    </location>
</feature>
<dbReference type="AlphaFoldDB" id="A0AAN7T635"/>
<gene>
    <name evidence="2" type="ORF">LTR05_000249</name>
</gene>
<feature type="compositionally biased region" description="Polar residues" evidence="1">
    <location>
        <begin position="253"/>
        <end position="273"/>
    </location>
</feature>
<feature type="compositionally biased region" description="Polar residues" evidence="1">
    <location>
        <begin position="293"/>
        <end position="306"/>
    </location>
</feature>
<reference evidence="2 3" key="1">
    <citation type="submission" date="2023-08" db="EMBL/GenBank/DDBJ databases">
        <title>Black Yeasts Isolated from many extreme environments.</title>
        <authorList>
            <person name="Coleine C."/>
            <person name="Stajich J.E."/>
            <person name="Selbmann L."/>
        </authorList>
    </citation>
    <scope>NUCLEOTIDE SEQUENCE [LARGE SCALE GENOMIC DNA]</scope>
    <source>
        <strain evidence="2 3">CCFEE 5910</strain>
    </source>
</reference>
<accession>A0AAN7T635</accession>
<feature type="region of interest" description="Disordered" evidence="1">
    <location>
        <begin position="165"/>
        <end position="328"/>
    </location>
</feature>
<organism evidence="2 3">
    <name type="scientific">Lithohypha guttulata</name>
    <dbReference type="NCBI Taxonomy" id="1690604"/>
    <lineage>
        <taxon>Eukaryota</taxon>
        <taxon>Fungi</taxon>
        <taxon>Dikarya</taxon>
        <taxon>Ascomycota</taxon>
        <taxon>Pezizomycotina</taxon>
        <taxon>Eurotiomycetes</taxon>
        <taxon>Chaetothyriomycetidae</taxon>
        <taxon>Chaetothyriales</taxon>
        <taxon>Trichomeriaceae</taxon>
        <taxon>Lithohypha</taxon>
    </lineage>
</organism>
<keyword evidence="3" id="KW-1185">Reference proteome</keyword>
<feature type="compositionally biased region" description="Polar residues" evidence="1">
    <location>
        <begin position="54"/>
        <end position="68"/>
    </location>
</feature>
<evidence type="ECO:0000313" key="2">
    <source>
        <dbReference type="EMBL" id="KAK5090080.1"/>
    </source>
</evidence>
<dbReference type="Proteomes" id="UP001309876">
    <property type="component" value="Unassembled WGS sequence"/>
</dbReference>
<protein>
    <submittedName>
        <fullName evidence="2">Uncharacterized protein</fullName>
    </submittedName>
</protein>
<feature type="compositionally biased region" description="Polar residues" evidence="1">
    <location>
        <begin position="209"/>
        <end position="220"/>
    </location>
</feature>
<dbReference type="EMBL" id="JAVRRJ010000001">
    <property type="protein sequence ID" value="KAK5090080.1"/>
    <property type="molecule type" value="Genomic_DNA"/>
</dbReference>
<proteinExistence type="predicted"/>
<evidence type="ECO:0000256" key="1">
    <source>
        <dbReference type="SAM" id="MobiDB-lite"/>
    </source>
</evidence>